<feature type="transmembrane region" description="Helical" evidence="1">
    <location>
        <begin position="73"/>
        <end position="92"/>
    </location>
</feature>
<dbReference type="PANTHER" id="PTHR37815">
    <property type="entry name" value="UPF0397 PROTEIN BC_2624-RELATED"/>
    <property type="match status" value="1"/>
</dbReference>
<dbReference type="Pfam" id="PF07155">
    <property type="entry name" value="ECF-ribofla_trS"/>
    <property type="match status" value="1"/>
</dbReference>
<organism evidence="2 3">
    <name type="scientific">Ignisphaera cupida</name>
    <dbReference type="NCBI Taxonomy" id="3050454"/>
    <lineage>
        <taxon>Archaea</taxon>
        <taxon>Thermoproteota</taxon>
        <taxon>Thermoprotei</taxon>
        <taxon>Desulfurococcales</taxon>
        <taxon>Desulfurococcaceae</taxon>
        <taxon>Ignisphaera</taxon>
    </lineage>
</organism>
<dbReference type="RefSeq" id="WP_285273967.1">
    <property type="nucleotide sequence ID" value="NZ_JASNVW010000003.1"/>
</dbReference>
<feature type="transmembrane region" description="Helical" evidence="1">
    <location>
        <begin position="42"/>
        <end position="67"/>
    </location>
</feature>
<name>A0ABD4Z8U2_9CREN</name>
<feature type="transmembrane region" description="Helical" evidence="1">
    <location>
        <begin position="189"/>
        <end position="209"/>
    </location>
</feature>
<feature type="transmembrane region" description="Helical" evidence="1">
    <location>
        <begin position="12"/>
        <end position="30"/>
    </location>
</feature>
<dbReference type="EMBL" id="JASNVW010000003">
    <property type="protein sequence ID" value="MDK6028983.1"/>
    <property type="molecule type" value="Genomic_DNA"/>
</dbReference>
<feature type="transmembrane region" description="Helical" evidence="1">
    <location>
        <begin position="113"/>
        <end position="140"/>
    </location>
</feature>
<dbReference type="Proteomes" id="UP001529235">
    <property type="component" value="Unassembled WGS sequence"/>
</dbReference>
<evidence type="ECO:0000313" key="3">
    <source>
        <dbReference type="Proteomes" id="UP001529235"/>
    </source>
</evidence>
<reference evidence="2 3" key="1">
    <citation type="submission" date="2023-05" db="EMBL/GenBank/DDBJ databases">
        <title>A new hyperthermophilic archaea 'Ignisphaera cupida' sp. nov. and description of the family 'Ignisphaeraceae' fam. nov.</title>
        <authorList>
            <person name="Podosokorskaya O.A."/>
            <person name="Elcheninov A.G."/>
            <person name="Klukina A."/>
            <person name="Merkel A.Y."/>
        </authorList>
    </citation>
    <scope>NUCLEOTIDE SEQUENCE [LARGE SCALE GENOMIC DNA]</scope>
    <source>
        <strain evidence="2 3">4213-co</strain>
    </source>
</reference>
<keyword evidence="1" id="KW-1133">Transmembrane helix</keyword>
<dbReference type="PANTHER" id="PTHR37815:SF3">
    <property type="entry name" value="UPF0397 PROTEIN SPR0429"/>
    <property type="match status" value="1"/>
</dbReference>
<feature type="transmembrane region" description="Helical" evidence="1">
    <location>
        <begin position="221"/>
        <end position="245"/>
    </location>
</feature>
<proteinExistence type="predicted"/>
<dbReference type="Gene3D" id="1.10.1760.20">
    <property type="match status" value="1"/>
</dbReference>
<protein>
    <submittedName>
        <fullName evidence="2">ECF transporter S component</fullName>
    </submittedName>
</protein>
<keyword evidence="1" id="KW-0472">Membrane</keyword>
<accession>A0ABD4Z8U2</accession>
<dbReference type="InterPro" id="IPR009825">
    <property type="entry name" value="ECF_substrate-spec-like"/>
</dbReference>
<evidence type="ECO:0000256" key="1">
    <source>
        <dbReference type="SAM" id="Phobius"/>
    </source>
</evidence>
<dbReference type="AlphaFoldDB" id="A0ABD4Z8U2"/>
<feature type="transmembrane region" description="Helical" evidence="1">
    <location>
        <begin position="160"/>
        <end position="182"/>
    </location>
</feature>
<gene>
    <name evidence="2" type="ORF">QPL79_06365</name>
</gene>
<keyword evidence="3" id="KW-1185">Reference proteome</keyword>
<comment type="caution">
    <text evidence="2">The sequence shown here is derived from an EMBL/GenBank/DDBJ whole genome shotgun (WGS) entry which is preliminary data.</text>
</comment>
<sequence>MTSTKLENVVRVVVYTIITFIATVLLTVETPATGGYFNLGEAAIYTIAFMAQPLIVAIASGLGPALADMVLGYWYFAPATFVIKFSEGFVVAKLIKWLRLKPQSKGVVNIIRIVAVVLAAVLTYVVVALSFGVGVVAIEFSWTPTTVFGISMPIPNLKVFLPPIAWVIIAVLFIVIALTSIFVWGKPYVVSMAVGGLIMVTGYFLYEYFVSNPVILHRESIAAIFEIPVNIGQFVAGIVLAYPLVQFIEKARGSRG</sequence>
<keyword evidence="1" id="KW-0812">Transmembrane</keyword>
<evidence type="ECO:0000313" key="2">
    <source>
        <dbReference type="EMBL" id="MDK6028983.1"/>
    </source>
</evidence>